<feature type="binding site" evidence="9">
    <location>
        <position position="88"/>
    </location>
    <ligand>
        <name>Mg(2+)</name>
        <dbReference type="ChEBI" id="CHEBI:18420"/>
        <label>2</label>
    </ligand>
</feature>
<feature type="binding site" evidence="9">
    <location>
        <position position="91"/>
    </location>
    <ligand>
        <name>Mg(2+)</name>
        <dbReference type="ChEBI" id="CHEBI:18420"/>
        <label>2</label>
    </ligand>
</feature>
<dbReference type="InterPro" id="IPR000760">
    <property type="entry name" value="Inositol_monophosphatase-like"/>
</dbReference>
<dbReference type="GO" id="GO:0050427">
    <property type="term" value="P:3'-phosphoadenosine 5'-phosphosulfate metabolic process"/>
    <property type="evidence" value="ECO:0007669"/>
    <property type="project" value="TreeGrafter"/>
</dbReference>
<evidence type="ECO:0000256" key="9">
    <source>
        <dbReference type="HAMAP-Rule" id="MF_02095"/>
    </source>
</evidence>
<feature type="binding site" evidence="10">
    <location>
        <position position="90"/>
    </location>
    <ligand>
        <name>Mg(2+)</name>
        <dbReference type="ChEBI" id="CHEBI:18420"/>
        <label>2</label>
    </ligand>
</feature>
<evidence type="ECO:0000256" key="1">
    <source>
        <dbReference type="ARBA" id="ARBA00001625"/>
    </source>
</evidence>
<keyword evidence="12" id="KW-1185">Reference proteome</keyword>
<keyword evidence="7 9" id="KW-0460">Magnesium</keyword>
<comment type="catalytic activity">
    <reaction evidence="1 9">
        <text>adenosine 3',5'-bisphosphate + H2O = AMP + phosphate</text>
        <dbReference type="Rhea" id="RHEA:10040"/>
        <dbReference type="ChEBI" id="CHEBI:15377"/>
        <dbReference type="ChEBI" id="CHEBI:43474"/>
        <dbReference type="ChEBI" id="CHEBI:58343"/>
        <dbReference type="ChEBI" id="CHEBI:456215"/>
        <dbReference type="EC" id="3.1.3.7"/>
    </reaction>
</comment>
<feature type="binding site" evidence="9">
    <location>
        <position position="88"/>
    </location>
    <ligand>
        <name>Mg(2+)</name>
        <dbReference type="ChEBI" id="CHEBI:18420"/>
        <label>1</label>
    </ligand>
</feature>
<dbReference type="Proteomes" id="UP000294841">
    <property type="component" value="Unassembled WGS sequence"/>
</dbReference>
<dbReference type="AlphaFoldDB" id="A0A4R2MV64"/>
<evidence type="ECO:0000256" key="7">
    <source>
        <dbReference type="ARBA" id="ARBA00022842"/>
    </source>
</evidence>
<dbReference type="InterPro" id="IPR020550">
    <property type="entry name" value="Inositol_monophosphatase_CS"/>
</dbReference>
<dbReference type="RefSeq" id="WP_132024416.1">
    <property type="nucleotide sequence ID" value="NZ_CP016605.1"/>
</dbReference>
<reference evidence="11 12" key="1">
    <citation type="submission" date="2019-03" db="EMBL/GenBank/DDBJ databases">
        <title>Genomic Encyclopedia of Type Strains, Phase IV (KMG-IV): sequencing the most valuable type-strain genomes for metagenomic binning, comparative biology and taxonomic classification.</title>
        <authorList>
            <person name="Goeker M."/>
        </authorList>
    </citation>
    <scope>NUCLEOTIDE SEQUENCE [LARGE SCALE GENOMIC DNA]</scope>
    <source>
        <strain evidence="11 12">DSM 28231</strain>
    </source>
</reference>
<feature type="binding site" evidence="9">
    <location>
        <position position="68"/>
    </location>
    <ligand>
        <name>substrate</name>
    </ligand>
</feature>
<dbReference type="Gene3D" id="3.40.190.80">
    <property type="match status" value="1"/>
</dbReference>
<dbReference type="GO" id="GO:0046854">
    <property type="term" value="P:phosphatidylinositol phosphate biosynthetic process"/>
    <property type="evidence" value="ECO:0007669"/>
    <property type="project" value="InterPro"/>
</dbReference>
<keyword evidence="4 9" id="KW-0997">Cell inner membrane</keyword>
<dbReference type="InterPro" id="IPR020583">
    <property type="entry name" value="Inositol_monoP_metal-BS"/>
</dbReference>
<keyword evidence="3 9" id="KW-1003">Cell membrane</keyword>
<dbReference type="InterPro" id="IPR006240">
    <property type="entry name" value="CysQ"/>
</dbReference>
<feature type="binding site" evidence="9">
    <location>
        <begin position="90"/>
        <end position="93"/>
    </location>
    <ligand>
        <name>substrate</name>
    </ligand>
</feature>
<evidence type="ECO:0000256" key="8">
    <source>
        <dbReference type="ARBA" id="ARBA00023136"/>
    </source>
</evidence>
<organism evidence="11 12">
    <name type="scientific">Bisgaardia hudsonensis</name>
    <dbReference type="NCBI Taxonomy" id="109472"/>
    <lineage>
        <taxon>Bacteria</taxon>
        <taxon>Pseudomonadati</taxon>
        <taxon>Pseudomonadota</taxon>
        <taxon>Gammaproteobacteria</taxon>
        <taxon>Pasteurellales</taxon>
        <taxon>Pasteurellaceae</taxon>
        <taxon>Bisgaardia</taxon>
    </lineage>
</organism>
<dbReference type="PROSITE" id="PS00629">
    <property type="entry name" value="IMP_1"/>
    <property type="match status" value="1"/>
</dbReference>
<feature type="binding site" evidence="10">
    <location>
        <position position="68"/>
    </location>
    <ligand>
        <name>Mg(2+)</name>
        <dbReference type="ChEBI" id="CHEBI:18420"/>
        <label>1</label>
        <note>catalytic</note>
    </ligand>
</feature>
<dbReference type="EC" id="3.1.3.7" evidence="9"/>
<evidence type="ECO:0000256" key="6">
    <source>
        <dbReference type="ARBA" id="ARBA00022801"/>
    </source>
</evidence>
<dbReference type="Pfam" id="PF00459">
    <property type="entry name" value="Inositol_P"/>
    <property type="match status" value="1"/>
</dbReference>
<dbReference type="PANTHER" id="PTHR43028">
    <property type="entry name" value="3'(2'),5'-BISPHOSPHATE NUCLEOTIDASE 1"/>
    <property type="match status" value="1"/>
</dbReference>
<dbReference type="GO" id="GO:0005886">
    <property type="term" value="C:plasma membrane"/>
    <property type="evidence" value="ECO:0007669"/>
    <property type="project" value="UniProtKB-SubCell"/>
</dbReference>
<dbReference type="Gene3D" id="3.30.540.10">
    <property type="entry name" value="Fructose-1,6-Bisphosphatase, subunit A, domain 1"/>
    <property type="match status" value="1"/>
</dbReference>
<dbReference type="NCBIfam" id="TIGR01331">
    <property type="entry name" value="bisphos_cysQ"/>
    <property type="match status" value="1"/>
</dbReference>
<feature type="binding site" evidence="10">
    <location>
        <position position="88"/>
    </location>
    <ligand>
        <name>Mg(2+)</name>
        <dbReference type="ChEBI" id="CHEBI:18420"/>
        <label>1</label>
        <note>catalytic</note>
    </ligand>
</feature>
<comment type="subcellular location">
    <subcellularLocation>
        <location evidence="9">Cell inner membrane</location>
        <topology evidence="9">Peripheral membrane protein</topology>
        <orientation evidence="9">Cytoplasmic side</orientation>
    </subcellularLocation>
</comment>
<feature type="binding site" evidence="9">
    <location>
        <position position="215"/>
    </location>
    <ligand>
        <name>substrate</name>
    </ligand>
</feature>
<protein>
    <recommendedName>
        <fullName evidence="9">3'(2'),5'-bisphosphate nucleotidase CysQ</fullName>
        <ecNumber evidence="9">3.1.3.7</ecNumber>
    </recommendedName>
    <alternativeName>
        <fullName evidence="9">3'(2'),5-bisphosphonucleoside 3'(2')-phosphohydrolase</fullName>
    </alternativeName>
    <alternativeName>
        <fullName evidence="9">3'-phosphoadenosine 5'-phosphate phosphatase</fullName>
        <shortName evidence="9">PAP phosphatase</shortName>
    </alternativeName>
</protein>
<dbReference type="PANTHER" id="PTHR43028:SF7">
    <property type="entry name" value="3'(2'),5'-BISPHOSPHATE NUCLEOTIDASE CYSQ"/>
    <property type="match status" value="1"/>
</dbReference>
<feature type="binding site" evidence="9">
    <location>
        <position position="90"/>
    </location>
    <ligand>
        <name>Mg(2+)</name>
        <dbReference type="ChEBI" id="CHEBI:18420"/>
        <label>1</label>
    </ligand>
</feature>
<dbReference type="PRINTS" id="PR00377">
    <property type="entry name" value="IMPHPHTASES"/>
</dbReference>
<evidence type="ECO:0000256" key="10">
    <source>
        <dbReference type="PIRSR" id="PIRSR600760-2"/>
    </source>
</evidence>
<dbReference type="SUPFAM" id="SSF56655">
    <property type="entry name" value="Carbohydrate phosphatase"/>
    <property type="match status" value="1"/>
</dbReference>
<evidence type="ECO:0000256" key="4">
    <source>
        <dbReference type="ARBA" id="ARBA00022519"/>
    </source>
</evidence>
<comment type="similarity">
    <text evidence="2 9">Belongs to the inositol monophosphatase superfamily. CysQ family.</text>
</comment>
<comment type="caution">
    <text evidence="11">The sequence shown here is derived from an EMBL/GenBank/DDBJ whole genome shotgun (WGS) entry which is preliminary data.</text>
</comment>
<evidence type="ECO:0000313" key="12">
    <source>
        <dbReference type="Proteomes" id="UP000294841"/>
    </source>
</evidence>
<feature type="binding site" evidence="9">
    <location>
        <position position="68"/>
    </location>
    <ligand>
        <name>Mg(2+)</name>
        <dbReference type="ChEBI" id="CHEBI:18420"/>
        <label>1</label>
    </ligand>
</feature>
<dbReference type="PROSITE" id="PS00630">
    <property type="entry name" value="IMP_2"/>
    <property type="match status" value="1"/>
</dbReference>
<accession>A0A4R2MV64</accession>
<name>A0A4R2MV64_9PAST</name>
<sequence length="269" mass="30574">MLLSQSLLQSVLNITLQAGEYLKEFYKQDINIYIKSDKTPVTNADLFLHQFIIEQLNKLTPNIPVLSEESCNLPLSERLTWDAYWLIDPLDGTQQFINKTDQFSIIISLVQNHIPTLGVIHSPILKQTYYAMKNYGAHKLVNNKEIQLHPKTLSEASPIKISIGSIGTKNQLQKLLNPNQAYEFKIYGSSSLKTTLVANGDADCYIRLGKTGEWDTAAAEILLSEIGGAIYDLQFQPLTYNQRETLINPDFIMVIDNKFDWRTIFNTKS</sequence>
<evidence type="ECO:0000256" key="3">
    <source>
        <dbReference type="ARBA" id="ARBA00022475"/>
    </source>
</evidence>
<dbReference type="GO" id="GO:0000287">
    <property type="term" value="F:magnesium ion binding"/>
    <property type="evidence" value="ECO:0007669"/>
    <property type="project" value="UniProtKB-UniRule"/>
</dbReference>
<evidence type="ECO:0000256" key="5">
    <source>
        <dbReference type="ARBA" id="ARBA00022723"/>
    </source>
</evidence>
<feature type="binding site" evidence="9">
    <location>
        <position position="215"/>
    </location>
    <ligand>
        <name>Mg(2+)</name>
        <dbReference type="ChEBI" id="CHEBI:18420"/>
        <label>2</label>
    </ligand>
</feature>
<proteinExistence type="inferred from homology"/>
<evidence type="ECO:0000313" key="11">
    <source>
        <dbReference type="EMBL" id="TCP12043.1"/>
    </source>
</evidence>
<gene>
    <name evidence="9" type="primary">cysQ</name>
    <name evidence="11" type="ORF">EV697_105155</name>
</gene>
<dbReference type="GO" id="GO:0000103">
    <property type="term" value="P:sulfate assimilation"/>
    <property type="evidence" value="ECO:0007669"/>
    <property type="project" value="TreeGrafter"/>
</dbReference>
<dbReference type="HAMAP" id="MF_02095">
    <property type="entry name" value="CysQ"/>
    <property type="match status" value="1"/>
</dbReference>
<feature type="binding site" evidence="10">
    <location>
        <position position="215"/>
    </location>
    <ligand>
        <name>Mg(2+)</name>
        <dbReference type="ChEBI" id="CHEBI:18420"/>
        <label>1</label>
        <note>catalytic</note>
    </ligand>
</feature>
<dbReference type="CDD" id="cd01638">
    <property type="entry name" value="CysQ"/>
    <property type="match status" value="1"/>
</dbReference>
<dbReference type="InterPro" id="IPR050725">
    <property type="entry name" value="CysQ/Inositol_MonoPase"/>
</dbReference>
<comment type="function">
    <text evidence="9">Converts adenosine-3',5'-bisphosphate (PAP) to AMP.</text>
</comment>
<keyword evidence="8 9" id="KW-0472">Membrane</keyword>
<evidence type="ECO:0000256" key="2">
    <source>
        <dbReference type="ARBA" id="ARBA00005289"/>
    </source>
</evidence>
<dbReference type="GO" id="GO:0008441">
    <property type="term" value="F:3'(2'),5'-bisphosphate nucleotidase activity"/>
    <property type="evidence" value="ECO:0007669"/>
    <property type="project" value="UniProtKB-UniRule"/>
</dbReference>
<comment type="cofactor">
    <cofactor evidence="9 10">
        <name>Mg(2+)</name>
        <dbReference type="ChEBI" id="CHEBI:18420"/>
    </cofactor>
</comment>
<feature type="binding site" evidence="10">
    <location>
        <position position="91"/>
    </location>
    <ligand>
        <name>Mg(2+)</name>
        <dbReference type="ChEBI" id="CHEBI:18420"/>
        <label>1</label>
        <note>catalytic</note>
    </ligand>
</feature>
<keyword evidence="5 9" id="KW-0479">Metal-binding</keyword>
<dbReference type="OrthoDB" id="9785695at2"/>
<keyword evidence="6 9" id="KW-0378">Hydrolase</keyword>
<dbReference type="EMBL" id="SLXI01000005">
    <property type="protein sequence ID" value="TCP12043.1"/>
    <property type="molecule type" value="Genomic_DNA"/>
</dbReference>